<gene>
    <name evidence="2" type="ORF">Fcan01_16284</name>
</gene>
<comment type="caution">
    <text evidence="2">The sequence shown here is derived from an EMBL/GenBank/DDBJ whole genome shotgun (WGS) entry which is preliminary data.</text>
</comment>
<sequence>MVIYSLNNLARMSPNIHALRIYQRFYILNKTMETMSSLLASLLLSFGFVFTVTCNFVSVRMYRVIPMPFYLVFPVGSIGATVGIMILLPYGIACHEISSKLLTGWRMAVSMKRGGTRDQEIIGNSLRPTTKLLVAWSKMLKIRRDRIKYEEKMANSLRHVAIRVGSGEFSFFMLTKSMKSKYYVSVTDYTINALMS</sequence>
<evidence type="ECO:0000313" key="3">
    <source>
        <dbReference type="Proteomes" id="UP000198287"/>
    </source>
</evidence>
<evidence type="ECO:0000256" key="1">
    <source>
        <dbReference type="SAM" id="Phobius"/>
    </source>
</evidence>
<feature type="transmembrane region" description="Helical" evidence="1">
    <location>
        <begin position="38"/>
        <end position="57"/>
    </location>
</feature>
<organism evidence="2 3">
    <name type="scientific">Folsomia candida</name>
    <name type="common">Springtail</name>
    <dbReference type="NCBI Taxonomy" id="158441"/>
    <lineage>
        <taxon>Eukaryota</taxon>
        <taxon>Metazoa</taxon>
        <taxon>Ecdysozoa</taxon>
        <taxon>Arthropoda</taxon>
        <taxon>Hexapoda</taxon>
        <taxon>Collembola</taxon>
        <taxon>Entomobryomorpha</taxon>
        <taxon>Isotomoidea</taxon>
        <taxon>Isotomidae</taxon>
        <taxon>Proisotominae</taxon>
        <taxon>Folsomia</taxon>
    </lineage>
</organism>
<dbReference type="EMBL" id="LNIX01000011">
    <property type="protein sequence ID" value="OXA48578.1"/>
    <property type="molecule type" value="Genomic_DNA"/>
</dbReference>
<dbReference type="Proteomes" id="UP000198287">
    <property type="component" value="Unassembled WGS sequence"/>
</dbReference>
<keyword evidence="1" id="KW-1133">Transmembrane helix</keyword>
<reference evidence="2 3" key="1">
    <citation type="submission" date="2015-12" db="EMBL/GenBank/DDBJ databases">
        <title>The genome of Folsomia candida.</title>
        <authorList>
            <person name="Faddeeva A."/>
            <person name="Derks M.F."/>
            <person name="Anvar Y."/>
            <person name="Smit S."/>
            <person name="Van Straalen N."/>
            <person name="Roelofs D."/>
        </authorList>
    </citation>
    <scope>NUCLEOTIDE SEQUENCE [LARGE SCALE GENOMIC DNA]</scope>
    <source>
        <strain evidence="2 3">VU population</strain>
        <tissue evidence="2">Whole body</tissue>
    </source>
</reference>
<accession>A0A226DU93</accession>
<name>A0A226DU93_FOLCA</name>
<keyword evidence="3" id="KW-1185">Reference proteome</keyword>
<proteinExistence type="predicted"/>
<keyword evidence="1" id="KW-0812">Transmembrane</keyword>
<dbReference type="AlphaFoldDB" id="A0A226DU93"/>
<protein>
    <submittedName>
        <fullName evidence="2">Uncharacterized protein</fullName>
    </submittedName>
</protein>
<evidence type="ECO:0000313" key="2">
    <source>
        <dbReference type="EMBL" id="OXA48578.1"/>
    </source>
</evidence>
<keyword evidence="1" id="KW-0472">Membrane</keyword>
<feature type="transmembrane region" description="Helical" evidence="1">
    <location>
        <begin position="69"/>
        <end position="92"/>
    </location>
</feature>